<feature type="domain" description="Gfo/Idh/MocA-like oxidoreductase N-terminal" evidence="1">
    <location>
        <begin position="1"/>
        <end position="118"/>
    </location>
</feature>
<evidence type="ECO:0000259" key="1">
    <source>
        <dbReference type="Pfam" id="PF01408"/>
    </source>
</evidence>
<dbReference type="Gene3D" id="3.40.50.720">
    <property type="entry name" value="NAD(P)-binding Rossmann-like Domain"/>
    <property type="match status" value="1"/>
</dbReference>
<dbReference type="AlphaFoldDB" id="A0AAW3WL17"/>
<reference evidence="3" key="1">
    <citation type="submission" date="2020-08" db="EMBL/GenBank/DDBJ databases">
        <title>Food and environmental bacterial isolates.</title>
        <authorList>
            <person name="Richter L."/>
            <person name="Du Plessis E.M."/>
            <person name="Duvenage S."/>
            <person name="Allam M."/>
            <person name="Korsten L."/>
        </authorList>
    </citation>
    <scope>NUCLEOTIDE SEQUENCE</scope>
    <source>
        <strain evidence="3">UPMP2127</strain>
    </source>
</reference>
<dbReference type="InterPro" id="IPR000683">
    <property type="entry name" value="Gfo/Idh/MocA-like_OxRdtase_N"/>
</dbReference>
<proteinExistence type="predicted"/>
<dbReference type="RefSeq" id="WP_179252211.1">
    <property type="nucleotide sequence ID" value="NZ_JACBIV010000005.1"/>
</dbReference>
<dbReference type="InterPro" id="IPR036291">
    <property type="entry name" value="NAD(P)-bd_dom_sf"/>
</dbReference>
<dbReference type="Pfam" id="PF01408">
    <property type="entry name" value="GFO_IDH_MocA"/>
    <property type="match status" value="1"/>
</dbReference>
<feature type="domain" description="GFO/IDH/MocA-like oxidoreductase" evidence="2">
    <location>
        <begin position="151"/>
        <end position="238"/>
    </location>
</feature>
<dbReference type="SUPFAM" id="SSF55347">
    <property type="entry name" value="Glyceraldehyde-3-phosphate dehydrogenase-like, C-terminal domain"/>
    <property type="match status" value="1"/>
</dbReference>
<name>A0AAW3WL17_SERFO</name>
<dbReference type="Proteomes" id="UP000659084">
    <property type="component" value="Unassembled WGS sequence"/>
</dbReference>
<sequence>MNIGIIGAGYWGRNIIRNAINNNYISKIFIHDVNIKILSPYVNISEKMISVDCYETILRDRSIDSVFIITPAHTHYRLAKLALENDKHIFVEKPITPNSEELKELIDLANKNRKIIFSSHTYLHTPEVKALRKAIKDEVNLGNPILYQSNRSNFGRFRKDVNVHWDLAIHDLYIIKSLFGKRPLSVSASGVKSHSGYNETFCQILIRYEEGFNASIVVNWLSPCKFRDTVIIGSKGSLFYDDCLSENKITIYKNEIPEKLDNINYNRPLLKEKIYLKKSEAIQNQINTFMKLINKRDYKNDNAMFALDILILLESIDRSIENNGDFVPVGKAEVL</sequence>
<comment type="caution">
    <text evidence="3">The sequence shown here is derived from an EMBL/GenBank/DDBJ whole genome shotgun (WGS) entry which is preliminary data.</text>
</comment>
<dbReference type="InterPro" id="IPR055170">
    <property type="entry name" value="GFO_IDH_MocA-like_dom"/>
</dbReference>
<dbReference type="EMBL" id="JACNYO010000004">
    <property type="protein sequence ID" value="MBC3211608.1"/>
    <property type="molecule type" value="Genomic_DNA"/>
</dbReference>
<dbReference type="InterPro" id="IPR051450">
    <property type="entry name" value="Gfo/Idh/MocA_Oxidoreductases"/>
</dbReference>
<organism evidence="3 4">
    <name type="scientific">Serratia fonticola</name>
    <dbReference type="NCBI Taxonomy" id="47917"/>
    <lineage>
        <taxon>Bacteria</taxon>
        <taxon>Pseudomonadati</taxon>
        <taxon>Pseudomonadota</taxon>
        <taxon>Gammaproteobacteria</taxon>
        <taxon>Enterobacterales</taxon>
        <taxon>Yersiniaceae</taxon>
        <taxon>Serratia</taxon>
    </lineage>
</organism>
<accession>A0AAW3WL17</accession>
<dbReference type="GO" id="GO:0000166">
    <property type="term" value="F:nucleotide binding"/>
    <property type="evidence" value="ECO:0007669"/>
    <property type="project" value="InterPro"/>
</dbReference>
<dbReference type="Pfam" id="PF22725">
    <property type="entry name" value="GFO_IDH_MocA_C3"/>
    <property type="match status" value="1"/>
</dbReference>
<evidence type="ECO:0000313" key="4">
    <source>
        <dbReference type="Proteomes" id="UP000659084"/>
    </source>
</evidence>
<dbReference type="PANTHER" id="PTHR43377:SF6">
    <property type="entry name" value="GFO_IDH_MOCA-LIKE OXIDOREDUCTASE N-TERMINAL DOMAIN-CONTAINING PROTEIN"/>
    <property type="match status" value="1"/>
</dbReference>
<evidence type="ECO:0000313" key="3">
    <source>
        <dbReference type="EMBL" id="MBC3211608.1"/>
    </source>
</evidence>
<dbReference type="Gene3D" id="3.30.360.10">
    <property type="entry name" value="Dihydrodipicolinate Reductase, domain 2"/>
    <property type="match status" value="1"/>
</dbReference>
<protein>
    <submittedName>
        <fullName evidence="3">Gfo/Idh/MocA family oxidoreductase</fullName>
    </submittedName>
</protein>
<evidence type="ECO:0000259" key="2">
    <source>
        <dbReference type="Pfam" id="PF22725"/>
    </source>
</evidence>
<dbReference type="SUPFAM" id="SSF51735">
    <property type="entry name" value="NAD(P)-binding Rossmann-fold domains"/>
    <property type="match status" value="1"/>
</dbReference>
<gene>
    <name evidence="3" type="ORF">H8J20_05620</name>
</gene>
<dbReference type="PANTHER" id="PTHR43377">
    <property type="entry name" value="BILIVERDIN REDUCTASE A"/>
    <property type="match status" value="1"/>
</dbReference>